<name>A0A6G1F4I0_9ORYZ</name>
<dbReference type="Gene3D" id="3.30.420.10">
    <property type="entry name" value="Ribonuclease H-like superfamily/Ribonuclease H"/>
    <property type="match status" value="1"/>
</dbReference>
<gene>
    <name evidence="2" type="ORF">E2562_005755</name>
</gene>
<dbReference type="GO" id="GO:0004523">
    <property type="term" value="F:RNA-DNA hybrid ribonuclease activity"/>
    <property type="evidence" value="ECO:0007669"/>
    <property type="project" value="InterPro"/>
</dbReference>
<dbReference type="PANTHER" id="PTHR47723">
    <property type="entry name" value="OS05G0353850 PROTEIN"/>
    <property type="match status" value="1"/>
</dbReference>
<dbReference type="PANTHER" id="PTHR47723:SF19">
    <property type="entry name" value="POLYNUCLEOTIDYL TRANSFERASE, RIBONUCLEASE H-LIKE SUPERFAMILY PROTEIN"/>
    <property type="match status" value="1"/>
</dbReference>
<evidence type="ECO:0000313" key="2">
    <source>
        <dbReference type="EMBL" id="KAF0931773.1"/>
    </source>
</evidence>
<dbReference type="InterPro" id="IPR002156">
    <property type="entry name" value="RNaseH_domain"/>
</dbReference>
<evidence type="ECO:0000259" key="1">
    <source>
        <dbReference type="Pfam" id="PF13456"/>
    </source>
</evidence>
<organism evidence="2 3">
    <name type="scientific">Oryza meyeriana var. granulata</name>
    <dbReference type="NCBI Taxonomy" id="110450"/>
    <lineage>
        <taxon>Eukaryota</taxon>
        <taxon>Viridiplantae</taxon>
        <taxon>Streptophyta</taxon>
        <taxon>Embryophyta</taxon>
        <taxon>Tracheophyta</taxon>
        <taxon>Spermatophyta</taxon>
        <taxon>Magnoliopsida</taxon>
        <taxon>Liliopsida</taxon>
        <taxon>Poales</taxon>
        <taxon>Poaceae</taxon>
        <taxon>BOP clade</taxon>
        <taxon>Oryzoideae</taxon>
        <taxon>Oryzeae</taxon>
        <taxon>Oryzinae</taxon>
        <taxon>Oryza</taxon>
        <taxon>Oryza meyeriana</taxon>
    </lineage>
</organism>
<dbReference type="EMBL" id="SPHZ02000001">
    <property type="protein sequence ID" value="KAF0931773.1"/>
    <property type="molecule type" value="Genomic_DNA"/>
</dbReference>
<proteinExistence type="predicted"/>
<dbReference type="InterPro" id="IPR012337">
    <property type="entry name" value="RNaseH-like_sf"/>
</dbReference>
<dbReference type="Proteomes" id="UP000479710">
    <property type="component" value="Unassembled WGS sequence"/>
</dbReference>
<reference evidence="2 3" key="1">
    <citation type="submission" date="2019-11" db="EMBL/GenBank/DDBJ databases">
        <title>Whole genome sequence of Oryza granulata.</title>
        <authorList>
            <person name="Li W."/>
        </authorList>
    </citation>
    <scope>NUCLEOTIDE SEQUENCE [LARGE SCALE GENOMIC DNA]</scope>
    <source>
        <strain evidence="3">cv. Menghai</strain>
        <tissue evidence="2">Leaf</tissue>
    </source>
</reference>
<keyword evidence="3" id="KW-1185">Reference proteome</keyword>
<dbReference type="PROSITE" id="PS51257">
    <property type="entry name" value="PROKAR_LIPOPROTEIN"/>
    <property type="match status" value="1"/>
</dbReference>
<dbReference type="AlphaFoldDB" id="A0A6G1F4I0"/>
<feature type="domain" description="RNase H type-1" evidence="1">
    <location>
        <begin position="56"/>
        <end position="177"/>
    </location>
</feature>
<dbReference type="InterPro" id="IPR036397">
    <property type="entry name" value="RNaseH_sf"/>
</dbReference>
<dbReference type="InterPro" id="IPR044730">
    <property type="entry name" value="RNase_H-like_dom_plant"/>
</dbReference>
<accession>A0A6G1F4I0</accession>
<dbReference type="InterPro" id="IPR053151">
    <property type="entry name" value="RNase_H-like"/>
</dbReference>
<dbReference type="Pfam" id="PF13456">
    <property type="entry name" value="RVT_3"/>
    <property type="match status" value="1"/>
</dbReference>
<evidence type="ECO:0000313" key="3">
    <source>
        <dbReference type="Proteomes" id="UP000479710"/>
    </source>
</evidence>
<dbReference type="OrthoDB" id="588006at2759"/>
<dbReference type="SUPFAM" id="SSF53098">
    <property type="entry name" value="Ribonuclease H-like"/>
    <property type="match status" value="1"/>
</dbReference>
<comment type="caution">
    <text evidence="2">The sequence shown here is derived from an EMBL/GenBank/DDBJ whole genome shotgun (WGS) entry which is preliminary data.</text>
</comment>
<sequence length="206" mass="23089">MLRIHHLDLGMLRLRNPILACSLVGGCGGRRQNLRANSSLSARTWRKPEAGWMKLNFDGSSKNSTRIASIGGVYRDHEGAFVLGYAERIGTATSSVAELAALRRGLELAVRNGWQRVWAEGDYKMVVNVVHDHAEVRSEEDMRQWREIAALLQLFDDMAVSHVYRGGNKVAHGFAKLGHKAARPRVWHVAPPDEVLQFLRRDAELS</sequence>
<protein>
    <recommendedName>
        <fullName evidence="1">RNase H type-1 domain-containing protein</fullName>
    </recommendedName>
</protein>
<dbReference type="GO" id="GO:0003676">
    <property type="term" value="F:nucleic acid binding"/>
    <property type="evidence" value="ECO:0007669"/>
    <property type="project" value="InterPro"/>
</dbReference>
<dbReference type="CDD" id="cd06222">
    <property type="entry name" value="RNase_H_like"/>
    <property type="match status" value="1"/>
</dbReference>